<protein>
    <submittedName>
        <fullName evidence="1">DUF2804 domain-containing protein</fullName>
    </submittedName>
</protein>
<accession>A0A833GYB0</accession>
<dbReference type="Proteomes" id="UP000460298">
    <property type="component" value="Unassembled WGS sequence"/>
</dbReference>
<dbReference type="EMBL" id="WBUI01000025">
    <property type="protein sequence ID" value="KAB2929881.1"/>
    <property type="molecule type" value="Genomic_DNA"/>
</dbReference>
<gene>
    <name evidence="1" type="ORF">F9K24_18455</name>
</gene>
<dbReference type="PANTHER" id="PTHR35868">
    <property type="entry name" value="DUF2804 DOMAIN-CONTAINING PROTEIN-RELATED"/>
    <property type="match status" value="1"/>
</dbReference>
<dbReference type="AlphaFoldDB" id="A0A833GYB0"/>
<dbReference type="PANTHER" id="PTHR35868:SF3">
    <property type="entry name" value="DUF2804 DOMAIN-CONTAINING PROTEIN"/>
    <property type="match status" value="1"/>
</dbReference>
<sequence>MNIETEIKFPIQLCKKNGDLNLDSIGWSRQPMHRCNLSRKWLRKKRWNYWAVYDDEFLASFTISDIDYAGVIFCYFWDRKSNTFDEATLITPFGSGCRMGQMVDNDAVFESKSGKSGRLHFSRTEEGYHLEVFFNRKNSAPIQASIDVVVPVNWESLNVVIPFSRSRFQFTEKLFGVTARGTVQAGDVRHTFRENQSFAVLDFGRGAWPYSSKWNWANMSARVGKKKEIVGVNLGAGWTDGTGYTENGILVDGRLYKIPTDMVFEFDIKNPMKPWKIFSKDSKAIELTLTPEYHRHAVSNLGIIASGVHQMLGRFDGIIRVGRNEYAIEGASGWAEDHVARW</sequence>
<reference evidence="1 2" key="1">
    <citation type="submission" date="2019-10" db="EMBL/GenBank/DDBJ databases">
        <title>Extracellular Electron Transfer in a Candidatus Methanoperedens spp. Enrichment Culture.</title>
        <authorList>
            <person name="Berger S."/>
            <person name="Rangel Shaw D."/>
            <person name="Berben T."/>
            <person name="In 'T Zandt M."/>
            <person name="Frank J."/>
            <person name="Reimann J."/>
            <person name="Jetten M.S.M."/>
            <person name="Welte C.U."/>
        </authorList>
    </citation>
    <scope>NUCLEOTIDE SEQUENCE [LARGE SCALE GENOMIC DNA]</scope>
    <source>
        <strain evidence="1">SB12</strain>
    </source>
</reference>
<evidence type="ECO:0000313" key="1">
    <source>
        <dbReference type="EMBL" id="KAB2929881.1"/>
    </source>
</evidence>
<organism evidence="1 2">
    <name type="scientific">Leptonema illini</name>
    <dbReference type="NCBI Taxonomy" id="183"/>
    <lineage>
        <taxon>Bacteria</taxon>
        <taxon>Pseudomonadati</taxon>
        <taxon>Spirochaetota</taxon>
        <taxon>Spirochaetia</taxon>
        <taxon>Leptospirales</taxon>
        <taxon>Leptospiraceae</taxon>
        <taxon>Leptonema</taxon>
    </lineage>
</organism>
<name>A0A833GYB0_9LEPT</name>
<proteinExistence type="predicted"/>
<comment type="caution">
    <text evidence="1">The sequence shown here is derived from an EMBL/GenBank/DDBJ whole genome shotgun (WGS) entry which is preliminary data.</text>
</comment>
<dbReference type="InterPro" id="IPR021243">
    <property type="entry name" value="DUF2804"/>
</dbReference>
<dbReference type="Pfam" id="PF10974">
    <property type="entry name" value="DUF2804"/>
    <property type="match status" value="1"/>
</dbReference>
<evidence type="ECO:0000313" key="2">
    <source>
        <dbReference type="Proteomes" id="UP000460298"/>
    </source>
</evidence>